<evidence type="ECO:0000313" key="1">
    <source>
        <dbReference type="EMBL" id="CAB4154272.1"/>
    </source>
</evidence>
<protein>
    <recommendedName>
        <fullName evidence="2">VRR-NUC domain containing protein</fullName>
    </recommendedName>
</protein>
<dbReference type="EMBL" id="LR796610">
    <property type="protein sequence ID" value="CAB4154272.1"/>
    <property type="molecule type" value="Genomic_DNA"/>
</dbReference>
<dbReference type="InterPro" id="IPR011856">
    <property type="entry name" value="tRNA_endonuc-like_dom_sf"/>
</dbReference>
<gene>
    <name evidence="1" type="ORF">UFOVP633_49</name>
</gene>
<name>A0A6J5N775_9CAUD</name>
<evidence type="ECO:0008006" key="2">
    <source>
        <dbReference type="Google" id="ProtNLM"/>
    </source>
</evidence>
<reference evidence="1" key="1">
    <citation type="submission" date="2020-04" db="EMBL/GenBank/DDBJ databases">
        <authorList>
            <person name="Chiriac C."/>
            <person name="Salcher M."/>
            <person name="Ghai R."/>
            <person name="Kavagutti S V."/>
        </authorList>
    </citation>
    <scope>NUCLEOTIDE SEQUENCE</scope>
</reference>
<dbReference type="Gene3D" id="3.40.1350.10">
    <property type="match status" value="1"/>
</dbReference>
<accession>A0A6J5N775</accession>
<dbReference type="GO" id="GO:0003676">
    <property type="term" value="F:nucleic acid binding"/>
    <property type="evidence" value="ECO:0007669"/>
    <property type="project" value="InterPro"/>
</dbReference>
<sequence length="172" mass="19812">MVQILYSKRNKQRRRMLKENKQRLTELELKHLVEKFPSVPVKYQALTKWSDSSANNLTKAITSFLNFNDHQAERINTMGVFRQGAKLKVGEGIRQMPGKYTKSTGTKGSADISATIQGRSVKIEVKYGKDRQSEAQKEYQQAIEKAGGIYFIAKTFDEFIIFYDNFISDMKK</sequence>
<organism evidence="1">
    <name type="scientific">uncultured Caudovirales phage</name>
    <dbReference type="NCBI Taxonomy" id="2100421"/>
    <lineage>
        <taxon>Viruses</taxon>
        <taxon>Duplodnaviria</taxon>
        <taxon>Heunggongvirae</taxon>
        <taxon>Uroviricota</taxon>
        <taxon>Caudoviricetes</taxon>
        <taxon>Peduoviridae</taxon>
        <taxon>Maltschvirus</taxon>
        <taxon>Maltschvirus maltsch</taxon>
    </lineage>
</organism>
<proteinExistence type="predicted"/>